<dbReference type="InterPro" id="IPR003439">
    <property type="entry name" value="ABC_transporter-like_ATP-bd"/>
</dbReference>
<feature type="domain" description="ABC transporter" evidence="5">
    <location>
        <begin position="261"/>
        <end position="504"/>
    </location>
</feature>
<sequence>MLRVTGLTAHTGSGKPLVDGVSFTLAAGQVLAVIGASGSGKTTTGRALLGETGPGVRLTGRIEFAGRPVTPDSPPPPGTVGYVPQQPAAVLNPVRRVGSVLREIAHRHAAPGGTGRTPLRQAVAGALARVGLPDSRDLLRRFPHQLSGGQQQRLVLAHALLSRARLLIADEPTTGQDRINRADIAAELRGLATADLAVVLLSHDLDLVRAVADHTLVLAHGTVRASGPTAEVLALHQPPRTVGGGRSTDGDRPDRDRPPVLRVTGLVARHRDGARRPTVLHGVDASVTAGQCLAVVGRSGSGKTTLARCVAGLHRPAAGTVELDGRRLAAGLDRRSRTDLAAVQYVFQDPRASFHPHRPLLDQVARVAVRLRDLQPAAARQAAQTVLTRVGLTEEFTGRHPDRLSGGELQRAALARALLARPRLLICDEITSGLDAGTQERILDLVEQLRRTDQVTLVVISHDREVVARLADHVVVLDRGRVVEHGPAADLLTAGRHPLTRALLRPTDQLTTKASEPR</sequence>
<feature type="domain" description="ABC transporter" evidence="5">
    <location>
        <begin position="2"/>
        <end position="245"/>
    </location>
</feature>
<keyword evidence="7" id="KW-1185">Reference proteome</keyword>
<reference evidence="6 7" key="1">
    <citation type="submission" date="2019-12" db="EMBL/GenBank/DDBJ databases">
        <title>Whole genome sequencing of endophytic Actinobacterium Micromonospora sp. MPMI6T.</title>
        <authorList>
            <person name="Evv R."/>
            <person name="Podile A.R."/>
        </authorList>
    </citation>
    <scope>NUCLEOTIDE SEQUENCE [LARGE SCALE GENOMIC DNA]</scope>
    <source>
        <strain evidence="6 7">MPMI6</strain>
    </source>
</reference>
<evidence type="ECO:0000313" key="7">
    <source>
        <dbReference type="Proteomes" id="UP000823521"/>
    </source>
</evidence>
<feature type="region of interest" description="Disordered" evidence="4">
    <location>
        <begin position="238"/>
        <end position="258"/>
    </location>
</feature>
<dbReference type="EMBL" id="WVUH01000065">
    <property type="protein sequence ID" value="MBO4206390.1"/>
    <property type="molecule type" value="Genomic_DNA"/>
</dbReference>
<keyword evidence="3 6" id="KW-0067">ATP-binding</keyword>
<evidence type="ECO:0000256" key="4">
    <source>
        <dbReference type="SAM" id="MobiDB-lite"/>
    </source>
</evidence>
<keyword evidence="1" id="KW-0813">Transport</keyword>
<dbReference type="InterPro" id="IPR050319">
    <property type="entry name" value="ABC_transp_ATP-bind"/>
</dbReference>
<dbReference type="PROSITE" id="PS00211">
    <property type="entry name" value="ABC_TRANSPORTER_1"/>
    <property type="match status" value="1"/>
</dbReference>
<dbReference type="InterPro" id="IPR017871">
    <property type="entry name" value="ABC_transporter-like_CS"/>
</dbReference>
<feature type="compositionally biased region" description="Basic and acidic residues" evidence="4">
    <location>
        <begin position="248"/>
        <end position="258"/>
    </location>
</feature>
<dbReference type="Gene3D" id="3.40.50.300">
    <property type="entry name" value="P-loop containing nucleotide triphosphate hydrolases"/>
    <property type="match status" value="2"/>
</dbReference>
<dbReference type="InterPro" id="IPR027417">
    <property type="entry name" value="P-loop_NTPase"/>
</dbReference>
<evidence type="ECO:0000313" key="6">
    <source>
        <dbReference type="EMBL" id="MBO4206390.1"/>
    </source>
</evidence>
<keyword evidence="2" id="KW-0547">Nucleotide-binding</keyword>
<evidence type="ECO:0000256" key="2">
    <source>
        <dbReference type="ARBA" id="ARBA00022741"/>
    </source>
</evidence>
<dbReference type="SMART" id="SM00382">
    <property type="entry name" value="AAA"/>
    <property type="match status" value="2"/>
</dbReference>
<dbReference type="PANTHER" id="PTHR43776">
    <property type="entry name" value="TRANSPORT ATP-BINDING PROTEIN"/>
    <property type="match status" value="1"/>
</dbReference>
<evidence type="ECO:0000256" key="3">
    <source>
        <dbReference type="ARBA" id="ARBA00022840"/>
    </source>
</evidence>
<evidence type="ECO:0000256" key="1">
    <source>
        <dbReference type="ARBA" id="ARBA00022448"/>
    </source>
</evidence>
<evidence type="ECO:0000259" key="5">
    <source>
        <dbReference type="PROSITE" id="PS50893"/>
    </source>
</evidence>
<protein>
    <submittedName>
        <fullName evidence="6">ATP-binding cassette domain-containing protein</fullName>
    </submittedName>
</protein>
<gene>
    <name evidence="6" type="ORF">GSF22_10280</name>
</gene>
<organism evidence="6 7">
    <name type="scientific">Micromonospora echinofusca</name>
    <dbReference type="NCBI Taxonomy" id="47858"/>
    <lineage>
        <taxon>Bacteria</taxon>
        <taxon>Bacillati</taxon>
        <taxon>Actinomycetota</taxon>
        <taxon>Actinomycetes</taxon>
        <taxon>Micromonosporales</taxon>
        <taxon>Micromonosporaceae</taxon>
        <taxon>Micromonospora</taxon>
    </lineage>
</organism>
<dbReference type="InterPro" id="IPR003593">
    <property type="entry name" value="AAA+_ATPase"/>
</dbReference>
<name>A0ABS3VPF5_MICEH</name>
<proteinExistence type="predicted"/>
<dbReference type="Proteomes" id="UP000823521">
    <property type="component" value="Unassembled WGS sequence"/>
</dbReference>
<comment type="caution">
    <text evidence="6">The sequence shown here is derived from an EMBL/GenBank/DDBJ whole genome shotgun (WGS) entry which is preliminary data.</text>
</comment>
<accession>A0ABS3VPF5</accession>
<dbReference type="Pfam" id="PF00005">
    <property type="entry name" value="ABC_tran"/>
    <property type="match status" value="2"/>
</dbReference>
<dbReference type="PROSITE" id="PS50893">
    <property type="entry name" value="ABC_TRANSPORTER_2"/>
    <property type="match status" value="2"/>
</dbReference>
<dbReference type="SUPFAM" id="SSF52540">
    <property type="entry name" value="P-loop containing nucleoside triphosphate hydrolases"/>
    <property type="match status" value="2"/>
</dbReference>
<dbReference type="GO" id="GO:0005524">
    <property type="term" value="F:ATP binding"/>
    <property type="evidence" value="ECO:0007669"/>
    <property type="project" value="UniProtKB-KW"/>
</dbReference>